<dbReference type="NCBIfam" id="TIGR01388">
    <property type="entry name" value="rnd"/>
    <property type="match status" value="1"/>
</dbReference>
<keyword evidence="2 6" id="KW-0819">tRNA processing</keyword>
<evidence type="ECO:0000256" key="6">
    <source>
        <dbReference type="HAMAP-Rule" id="MF_01899"/>
    </source>
</evidence>
<dbReference type="Gene3D" id="3.30.420.10">
    <property type="entry name" value="Ribonuclease H-like superfamily/Ribonuclease H"/>
    <property type="match status" value="1"/>
</dbReference>
<evidence type="ECO:0000313" key="9">
    <source>
        <dbReference type="Proteomes" id="UP000250928"/>
    </source>
</evidence>
<dbReference type="InterPro" id="IPR002562">
    <property type="entry name" value="3'-5'_exonuclease_dom"/>
</dbReference>
<dbReference type="Proteomes" id="UP000250928">
    <property type="component" value="Unassembled WGS sequence"/>
</dbReference>
<keyword evidence="1 6" id="KW-0963">Cytoplasm</keyword>
<dbReference type="GO" id="GO:0008408">
    <property type="term" value="F:3'-5' exonuclease activity"/>
    <property type="evidence" value="ECO:0007669"/>
    <property type="project" value="InterPro"/>
</dbReference>
<dbReference type="InterPro" id="IPR006292">
    <property type="entry name" value="RNase_D"/>
</dbReference>
<dbReference type="EC" id="3.1.13.5" evidence="6"/>
<evidence type="ECO:0000256" key="4">
    <source>
        <dbReference type="ARBA" id="ARBA00022801"/>
    </source>
</evidence>
<dbReference type="GO" id="GO:0033890">
    <property type="term" value="F:ribonuclease D activity"/>
    <property type="evidence" value="ECO:0007669"/>
    <property type="project" value="UniProtKB-UniRule"/>
</dbReference>
<dbReference type="GO" id="GO:0042780">
    <property type="term" value="P:tRNA 3'-end processing"/>
    <property type="evidence" value="ECO:0007669"/>
    <property type="project" value="UniProtKB-UniRule"/>
</dbReference>
<dbReference type="SMART" id="SM00341">
    <property type="entry name" value="HRDC"/>
    <property type="match status" value="1"/>
</dbReference>
<sequence>MQEFHIETPEQLDQLCARLRGSPWFALDTEFVREKTYYPQFCLLQISNGELAASIDPLALEGLEPLLDILFDPTITKVFHAGRQDLEIFHLLWGRLPTPLFDTQLAATLLGLGDQISYGNLVKKVLEVELEKGQARTDWSRRPLRQVQLRYALDDVVYLGPLYLRLAGKLSELGREHWLDEDFAQLADPATYLTDPARAWQGVKGRQHLKGGQYAVLQALAAWREMEAVRADRPKRWILKDEVMIDLARRQPTHKGQLEQIRGLEPGFIKKRGDQLLQRIEQGRQLPREQWPREKAPPPRLTPNQEALTDLLQCSLRLLAREGRITHTALASRRDLERLAAGERDLSLLRGWRRALAGERLLEVLEGTLQPVVCGDGLRLRQPPPC</sequence>
<dbReference type="AlphaFoldDB" id="A0A6N4DUH4"/>
<dbReference type="PANTHER" id="PTHR47649">
    <property type="entry name" value="RIBONUCLEASE D"/>
    <property type="match status" value="1"/>
</dbReference>
<organism evidence="8 9">
    <name type="scientific">Candidatus Sedimenticola endophacoides</name>
    <dbReference type="NCBI Taxonomy" id="2548426"/>
    <lineage>
        <taxon>Bacteria</taxon>
        <taxon>Pseudomonadati</taxon>
        <taxon>Pseudomonadota</taxon>
        <taxon>Gammaproteobacteria</taxon>
        <taxon>Chromatiales</taxon>
        <taxon>Sedimenticolaceae</taxon>
        <taxon>Sedimenticola</taxon>
    </lineage>
</organism>
<dbReference type="InterPro" id="IPR012337">
    <property type="entry name" value="RNaseH-like_sf"/>
</dbReference>
<comment type="caution">
    <text evidence="8">The sequence shown here is derived from an EMBL/GenBank/DDBJ whole genome shotgun (WGS) entry which is preliminary data.</text>
</comment>
<dbReference type="CDD" id="cd06142">
    <property type="entry name" value="RNaseD_exo"/>
    <property type="match status" value="1"/>
</dbReference>
<evidence type="ECO:0000256" key="1">
    <source>
        <dbReference type="ARBA" id="ARBA00022490"/>
    </source>
</evidence>
<dbReference type="PANTHER" id="PTHR47649:SF1">
    <property type="entry name" value="RIBONUCLEASE D"/>
    <property type="match status" value="1"/>
</dbReference>
<dbReference type="GO" id="GO:0005737">
    <property type="term" value="C:cytoplasm"/>
    <property type="evidence" value="ECO:0007669"/>
    <property type="project" value="UniProtKB-SubCell"/>
</dbReference>
<dbReference type="InterPro" id="IPR036397">
    <property type="entry name" value="RNaseH_sf"/>
</dbReference>
<evidence type="ECO:0000259" key="7">
    <source>
        <dbReference type="PROSITE" id="PS50967"/>
    </source>
</evidence>
<keyword evidence="3 6" id="KW-0540">Nuclease</keyword>
<protein>
    <recommendedName>
        <fullName evidence="6">Ribonuclease D</fullName>
        <shortName evidence="6">RNase D</shortName>
        <ecNumber evidence="6">3.1.13.5</ecNumber>
    </recommendedName>
</protein>
<dbReference type="InterPro" id="IPR010997">
    <property type="entry name" value="HRDC-like_sf"/>
</dbReference>
<evidence type="ECO:0000256" key="3">
    <source>
        <dbReference type="ARBA" id="ARBA00022722"/>
    </source>
</evidence>
<dbReference type="SUPFAM" id="SSF53098">
    <property type="entry name" value="Ribonuclease H-like"/>
    <property type="match status" value="1"/>
</dbReference>
<dbReference type="HAMAP" id="MF_01899">
    <property type="entry name" value="RNase_D"/>
    <property type="match status" value="1"/>
</dbReference>
<evidence type="ECO:0000256" key="2">
    <source>
        <dbReference type="ARBA" id="ARBA00022694"/>
    </source>
</evidence>
<evidence type="ECO:0000313" key="8">
    <source>
        <dbReference type="EMBL" id="PUE02109.1"/>
    </source>
</evidence>
<dbReference type="InterPro" id="IPR051086">
    <property type="entry name" value="RNase_D-like"/>
</dbReference>
<dbReference type="Gene3D" id="1.10.150.80">
    <property type="entry name" value="HRDC domain"/>
    <property type="match status" value="1"/>
</dbReference>
<dbReference type="EMBL" id="PQCO01000187">
    <property type="protein sequence ID" value="PUE02109.1"/>
    <property type="molecule type" value="Genomic_DNA"/>
</dbReference>
<proteinExistence type="inferred from homology"/>
<dbReference type="Pfam" id="PF01612">
    <property type="entry name" value="DNA_pol_A_exo1"/>
    <property type="match status" value="1"/>
</dbReference>
<comment type="subcellular location">
    <subcellularLocation>
        <location evidence="6">Cytoplasm</location>
    </subcellularLocation>
</comment>
<comment type="function">
    <text evidence="6">Exonuclease involved in the 3' processing of various precursor tRNAs. Initiates hydrolysis at the 3'-terminus of an RNA molecule and releases 5'-mononucleotides.</text>
</comment>
<dbReference type="InterPro" id="IPR002121">
    <property type="entry name" value="HRDC_dom"/>
</dbReference>
<keyword evidence="4 6" id="KW-0378">Hydrolase</keyword>
<reference evidence="8 9" key="1">
    <citation type="submission" date="2018-01" db="EMBL/GenBank/DDBJ databases">
        <title>Novel co-symbiosis in the lucinid bivalve Phacoides pectinatus.</title>
        <authorList>
            <person name="Lim S.J."/>
            <person name="Davis B.G."/>
            <person name="Gill D.E."/>
            <person name="Engel A.S."/>
            <person name="Anderson L.C."/>
            <person name="Campbell B.J."/>
        </authorList>
    </citation>
    <scope>NUCLEOTIDE SEQUENCE [LARGE SCALE GENOMIC DNA]</scope>
    <source>
        <strain evidence="8">N3_P5</strain>
    </source>
</reference>
<comment type="similarity">
    <text evidence="6">Belongs to the RNase D family.</text>
</comment>
<keyword evidence="5 6" id="KW-0269">Exonuclease</keyword>
<evidence type="ECO:0000256" key="5">
    <source>
        <dbReference type="ARBA" id="ARBA00022839"/>
    </source>
</evidence>
<dbReference type="Pfam" id="PF00570">
    <property type="entry name" value="HRDC"/>
    <property type="match status" value="1"/>
</dbReference>
<dbReference type="SUPFAM" id="SSF47819">
    <property type="entry name" value="HRDC-like"/>
    <property type="match status" value="2"/>
</dbReference>
<comment type="cofactor">
    <cofactor evidence="6">
        <name>a divalent metal cation</name>
        <dbReference type="ChEBI" id="CHEBI:60240"/>
    </cofactor>
</comment>
<gene>
    <name evidence="6 8" type="primary">rnd</name>
    <name evidence="8" type="ORF">C3L24_06805</name>
</gene>
<dbReference type="GO" id="GO:0003676">
    <property type="term" value="F:nucleic acid binding"/>
    <property type="evidence" value="ECO:0007669"/>
    <property type="project" value="InterPro"/>
</dbReference>
<dbReference type="InterPro" id="IPR044876">
    <property type="entry name" value="HRDC_dom_sf"/>
</dbReference>
<feature type="domain" description="HRDC" evidence="7">
    <location>
        <begin position="210"/>
        <end position="290"/>
    </location>
</feature>
<name>A0A6N4DUH4_9GAMM</name>
<dbReference type="PROSITE" id="PS50967">
    <property type="entry name" value="HRDC"/>
    <property type="match status" value="1"/>
</dbReference>
<dbReference type="GO" id="GO:0000166">
    <property type="term" value="F:nucleotide binding"/>
    <property type="evidence" value="ECO:0007669"/>
    <property type="project" value="InterPro"/>
</dbReference>
<accession>A0A6N4DUH4</accession>
<comment type="catalytic activity">
    <reaction evidence="6">
        <text>Exonucleolytic cleavage that removes extra residues from the 3'-terminus of tRNA to produce 5'-mononucleotides.</text>
        <dbReference type="EC" id="3.1.13.5"/>
    </reaction>
</comment>
<dbReference type="SMART" id="SM00474">
    <property type="entry name" value="35EXOc"/>
    <property type="match status" value="1"/>
</dbReference>